<name>A0ABV8PW28_9BACT</name>
<keyword evidence="9" id="KW-1185">Reference proteome</keyword>
<comment type="similarity">
    <text evidence="2 6">Belongs to the class-I pyridoxal-phosphate-dependent aminotransferase family.</text>
</comment>
<evidence type="ECO:0000313" key="8">
    <source>
        <dbReference type="EMBL" id="MFC4232197.1"/>
    </source>
</evidence>
<proteinExistence type="inferred from homology"/>
<evidence type="ECO:0000313" key="9">
    <source>
        <dbReference type="Proteomes" id="UP001595906"/>
    </source>
</evidence>
<evidence type="ECO:0000259" key="7">
    <source>
        <dbReference type="Pfam" id="PF00155"/>
    </source>
</evidence>
<dbReference type="InterPro" id="IPR015424">
    <property type="entry name" value="PyrdxlP-dep_Trfase"/>
</dbReference>
<dbReference type="PANTHER" id="PTHR46383:SF1">
    <property type="entry name" value="ASPARTATE AMINOTRANSFERASE"/>
    <property type="match status" value="1"/>
</dbReference>
<sequence length="391" mass="42892">MFNQSAINFTVLRERAFNLRWASVPSDVIPLTAADPDFPCAPEIAEAIAKYASSRYFSYAPAEGYSFFKEAMANWQNKHRQVPAKAAYLYPVDTAAFGIYNVCKAFLSIGDEAIIFDPVDFLFRYSIETCNAKAVPFSVPLNPETAFDYDALEQLITPNTKMLCLCNPLNPTGKVFTRQELEAIGAIAVKHSLIILSDEIWSDIVFTPHQYVSVAALDEAIRKQTVIVTGFSKSYALAGLRIGVVIAFSEPHYQLLMQASNHQSTIHGSNVFGQVAAATALNDCGYWLSAFITHLQKVRNICVNGLNAIEGVSCFMPQGCYLAFANIEKTGLNSSAMHELLLHKAKVAVVPGLPKWFGEGAAGHIRLSFATSEELVTKAIARINKTISESI</sequence>
<keyword evidence="5" id="KW-0663">Pyridoxal phosphate</keyword>
<dbReference type="EC" id="2.6.1.-" evidence="6"/>
<evidence type="ECO:0000256" key="6">
    <source>
        <dbReference type="RuleBase" id="RU000481"/>
    </source>
</evidence>
<dbReference type="PROSITE" id="PS00105">
    <property type="entry name" value="AA_TRANSFER_CLASS_1"/>
    <property type="match status" value="1"/>
</dbReference>
<dbReference type="InterPro" id="IPR015422">
    <property type="entry name" value="PyrdxlP-dep_Trfase_small"/>
</dbReference>
<keyword evidence="4 6" id="KW-0808">Transferase</keyword>
<dbReference type="InterPro" id="IPR015421">
    <property type="entry name" value="PyrdxlP-dep_Trfase_major"/>
</dbReference>
<comment type="cofactor">
    <cofactor evidence="1 6">
        <name>pyridoxal 5'-phosphate</name>
        <dbReference type="ChEBI" id="CHEBI:597326"/>
    </cofactor>
</comment>
<organism evidence="8 9">
    <name type="scientific">Parasediminibacterium paludis</name>
    <dbReference type="NCBI Taxonomy" id="908966"/>
    <lineage>
        <taxon>Bacteria</taxon>
        <taxon>Pseudomonadati</taxon>
        <taxon>Bacteroidota</taxon>
        <taxon>Chitinophagia</taxon>
        <taxon>Chitinophagales</taxon>
        <taxon>Chitinophagaceae</taxon>
        <taxon>Parasediminibacterium</taxon>
    </lineage>
</organism>
<dbReference type="Proteomes" id="UP001595906">
    <property type="component" value="Unassembled WGS sequence"/>
</dbReference>
<accession>A0ABV8PW28</accession>
<gene>
    <name evidence="8" type="ORF">ACFOW1_09865</name>
</gene>
<dbReference type="RefSeq" id="WP_379013960.1">
    <property type="nucleotide sequence ID" value="NZ_JBHSDC010000019.1"/>
</dbReference>
<evidence type="ECO:0000256" key="2">
    <source>
        <dbReference type="ARBA" id="ARBA00007441"/>
    </source>
</evidence>
<comment type="caution">
    <text evidence="8">The sequence shown here is derived from an EMBL/GenBank/DDBJ whole genome shotgun (WGS) entry which is preliminary data.</text>
</comment>
<dbReference type="GO" id="GO:0008483">
    <property type="term" value="F:transaminase activity"/>
    <property type="evidence" value="ECO:0007669"/>
    <property type="project" value="UniProtKB-KW"/>
</dbReference>
<evidence type="ECO:0000256" key="3">
    <source>
        <dbReference type="ARBA" id="ARBA00022576"/>
    </source>
</evidence>
<protein>
    <recommendedName>
        <fullName evidence="6">Aminotransferase</fullName>
        <ecNumber evidence="6">2.6.1.-</ecNumber>
    </recommendedName>
</protein>
<dbReference type="CDD" id="cd00609">
    <property type="entry name" value="AAT_like"/>
    <property type="match status" value="1"/>
</dbReference>
<dbReference type="Gene3D" id="3.40.640.10">
    <property type="entry name" value="Type I PLP-dependent aspartate aminotransferase-like (Major domain)"/>
    <property type="match status" value="1"/>
</dbReference>
<dbReference type="SUPFAM" id="SSF53383">
    <property type="entry name" value="PLP-dependent transferases"/>
    <property type="match status" value="1"/>
</dbReference>
<feature type="domain" description="Aminotransferase class I/classII large" evidence="7">
    <location>
        <begin position="27"/>
        <end position="383"/>
    </location>
</feature>
<reference evidence="9" key="1">
    <citation type="journal article" date="2019" name="Int. J. Syst. Evol. Microbiol.">
        <title>The Global Catalogue of Microorganisms (GCM) 10K type strain sequencing project: providing services to taxonomists for standard genome sequencing and annotation.</title>
        <authorList>
            <consortium name="The Broad Institute Genomics Platform"/>
            <consortium name="The Broad Institute Genome Sequencing Center for Infectious Disease"/>
            <person name="Wu L."/>
            <person name="Ma J."/>
        </authorList>
    </citation>
    <scope>NUCLEOTIDE SEQUENCE [LARGE SCALE GENOMIC DNA]</scope>
    <source>
        <strain evidence="9">CECT 8010</strain>
    </source>
</reference>
<dbReference type="Gene3D" id="3.90.1150.10">
    <property type="entry name" value="Aspartate Aminotransferase, domain 1"/>
    <property type="match status" value="1"/>
</dbReference>
<evidence type="ECO:0000256" key="5">
    <source>
        <dbReference type="ARBA" id="ARBA00022898"/>
    </source>
</evidence>
<evidence type="ECO:0000256" key="4">
    <source>
        <dbReference type="ARBA" id="ARBA00022679"/>
    </source>
</evidence>
<dbReference type="PANTHER" id="PTHR46383">
    <property type="entry name" value="ASPARTATE AMINOTRANSFERASE"/>
    <property type="match status" value="1"/>
</dbReference>
<dbReference type="InterPro" id="IPR050596">
    <property type="entry name" value="AspAT/PAT-like"/>
</dbReference>
<dbReference type="Pfam" id="PF00155">
    <property type="entry name" value="Aminotran_1_2"/>
    <property type="match status" value="1"/>
</dbReference>
<keyword evidence="3 6" id="KW-0032">Aminotransferase</keyword>
<dbReference type="InterPro" id="IPR004839">
    <property type="entry name" value="Aminotransferase_I/II_large"/>
</dbReference>
<dbReference type="InterPro" id="IPR004838">
    <property type="entry name" value="NHTrfase_class1_PyrdxlP-BS"/>
</dbReference>
<dbReference type="EMBL" id="JBHSDC010000019">
    <property type="protein sequence ID" value="MFC4232197.1"/>
    <property type="molecule type" value="Genomic_DNA"/>
</dbReference>
<evidence type="ECO:0000256" key="1">
    <source>
        <dbReference type="ARBA" id="ARBA00001933"/>
    </source>
</evidence>